<dbReference type="EMBL" id="MIKE01000009">
    <property type="protein sequence ID" value="OHT47015.1"/>
    <property type="molecule type" value="Genomic_DNA"/>
</dbReference>
<reference evidence="3" key="1">
    <citation type="submission" date="2016-09" db="EMBL/GenBank/DDBJ databases">
        <authorList>
            <person name="Chen S."/>
            <person name="Walker E."/>
        </authorList>
    </citation>
    <scope>NUCLEOTIDE SEQUENCE [LARGE SCALE GENOMIC DNA]</scope>
    <source>
        <strain evidence="3">MSU</strain>
    </source>
</reference>
<dbReference type="Proteomes" id="UP000180252">
    <property type="component" value="Unassembled WGS sequence"/>
</dbReference>
<dbReference type="Proteomes" id="UP000198319">
    <property type="component" value="Unassembled WGS sequence"/>
</dbReference>
<name>A0A1S1JC31_9FLAO</name>
<accession>A0A1S1JC31</accession>
<reference evidence="1" key="2">
    <citation type="submission" date="2016-09" db="EMBL/GenBank/DDBJ databases">
        <authorList>
            <person name="Capua I."/>
            <person name="De Benedictis P."/>
            <person name="Joannis T."/>
            <person name="Lombin L.H."/>
            <person name="Cattoli G."/>
        </authorList>
    </citation>
    <scope>NUCLEOTIDE SEQUENCE [LARGE SCALE GENOMIC DNA]</scope>
    <source>
        <strain evidence="1">MSU</strain>
    </source>
</reference>
<protein>
    <submittedName>
        <fullName evidence="1">Uncharacterized protein</fullName>
    </submittedName>
</protein>
<organism evidence="1 3">
    <name type="scientific">Flavobacterium tructae</name>
    <dbReference type="NCBI Taxonomy" id="1114873"/>
    <lineage>
        <taxon>Bacteria</taxon>
        <taxon>Pseudomonadati</taxon>
        <taxon>Bacteroidota</taxon>
        <taxon>Flavobacteriia</taxon>
        <taxon>Flavobacteriales</taxon>
        <taxon>Flavobacteriaceae</taxon>
        <taxon>Flavobacterium</taxon>
    </lineage>
</organism>
<proteinExistence type="predicted"/>
<sequence length="185" mass="21720">MKEKEHLSKENFFKCTTAKDTIFKNGDYIRFIPVNKSYGIEIKMNRTVDTLDNYSFDCDSYNGMIPKVLFKTDYIALGQGSSTNYRYLIICNLNNELGKIDVNKFETEIVENPEKEILFFKKNHNAFMLNKKKGKLFFTKLPSKFFNLKVQKFELYKNKVIIIFTQGDSLTYKLNEFDKLGNVTD</sequence>
<comment type="caution">
    <text evidence="1">The sequence shown here is derived from an EMBL/GenBank/DDBJ whole genome shotgun (WGS) entry which is preliminary data.</text>
</comment>
<reference evidence="2 4" key="3">
    <citation type="submission" date="2016-11" db="EMBL/GenBank/DDBJ databases">
        <title>Whole genomes of Flavobacteriaceae.</title>
        <authorList>
            <person name="Stine C."/>
            <person name="Li C."/>
            <person name="Tadesse D."/>
        </authorList>
    </citation>
    <scope>NUCLEOTIDE SEQUENCE [LARGE SCALE GENOMIC DNA]</scope>
    <source>
        <strain evidence="2 4">ATCC BAA-2541</strain>
    </source>
</reference>
<dbReference type="STRING" id="1278819.BHE19_22005"/>
<dbReference type="EMBL" id="MUHG01000037">
    <property type="protein sequence ID" value="OXB14500.1"/>
    <property type="molecule type" value="Genomic_DNA"/>
</dbReference>
<evidence type="ECO:0000313" key="1">
    <source>
        <dbReference type="EMBL" id="OHT47015.1"/>
    </source>
</evidence>
<gene>
    <name evidence="2" type="ORF">B0A71_21620</name>
    <name evidence="1" type="ORF">BHE19_22005</name>
</gene>
<evidence type="ECO:0000313" key="3">
    <source>
        <dbReference type="Proteomes" id="UP000180252"/>
    </source>
</evidence>
<evidence type="ECO:0000313" key="4">
    <source>
        <dbReference type="Proteomes" id="UP000198319"/>
    </source>
</evidence>
<dbReference type="AlphaFoldDB" id="A0A1S1JC31"/>
<keyword evidence="4" id="KW-1185">Reference proteome</keyword>
<evidence type="ECO:0000313" key="2">
    <source>
        <dbReference type="EMBL" id="OXB14500.1"/>
    </source>
</evidence>